<gene>
    <name evidence="9" type="ORF">Rsub_04059</name>
</gene>
<dbReference type="EMBL" id="BDRX01000026">
    <property type="protein sequence ID" value="GBF91755.1"/>
    <property type="molecule type" value="Genomic_DNA"/>
</dbReference>
<dbReference type="InterPro" id="IPR001708">
    <property type="entry name" value="YidC/ALB3/OXA1/COX18"/>
</dbReference>
<evidence type="ECO:0000313" key="9">
    <source>
        <dbReference type="EMBL" id="GBF91755.1"/>
    </source>
</evidence>
<dbReference type="GO" id="GO:0072598">
    <property type="term" value="P:protein localization to chloroplast"/>
    <property type="evidence" value="ECO:0007669"/>
    <property type="project" value="TreeGrafter"/>
</dbReference>
<dbReference type="InterPro" id="IPR028055">
    <property type="entry name" value="YidC/Oxa/ALB_C"/>
</dbReference>
<dbReference type="InterPro" id="IPR047196">
    <property type="entry name" value="YidC_ALB_C"/>
</dbReference>
<dbReference type="CDD" id="cd20070">
    <property type="entry name" value="5TM_YidC_Alb3"/>
    <property type="match status" value="1"/>
</dbReference>
<sequence length="463" mass="48177">MAMAQAARCSPAGSGVRPLTALRRPGAIRPAGRRLAVRPQAVLGGLDANHIAELAGSAHSALHGAATALYTLADADAVDAAASAASAAADAAGAVAAAAPKDDGGVFGFLAVGFESFLEVLDGVLEGAHVPYSYGYAIILLTLMVKMATFPLSQKSMQSTMSMQALQPRVKELQLRYANEPETLQLETARLYREAGVNPLAGCLPTLATIPVFIGLYRALTKAADDGLLTSGFYWIPSLGGPTTLSMRQAGSGLSWLYPFVDGAPPIGWHDAIAYLTLPVLLVISQFVSQKIVSPQSNDPAQQQTQAILKFIPFMIGWFSLNVPSGLTLYWLVNNLISTGQQVYMKKNTKADLPASVTGNGPVIDVSGTPILPKEERVKAVTGRELGARKKKGPEGADGAAAPPAPAQQQQGGTRRGSKFAARKAQEAAGKVAPATEAAAEPRSAATAEADAPRVPDAPPPKN</sequence>
<evidence type="ECO:0000256" key="2">
    <source>
        <dbReference type="ARBA" id="ARBA00010583"/>
    </source>
</evidence>
<evidence type="ECO:0000256" key="5">
    <source>
        <dbReference type="ARBA" id="ARBA00023136"/>
    </source>
</evidence>
<name>A0A2V0P3U3_9CHLO</name>
<dbReference type="GO" id="GO:0032977">
    <property type="term" value="F:membrane insertase activity"/>
    <property type="evidence" value="ECO:0007669"/>
    <property type="project" value="InterPro"/>
</dbReference>
<dbReference type="AlphaFoldDB" id="A0A2V0P3U3"/>
<dbReference type="GO" id="GO:0009535">
    <property type="term" value="C:chloroplast thylakoid membrane"/>
    <property type="evidence" value="ECO:0007669"/>
    <property type="project" value="TreeGrafter"/>
</dbReference>
<organism evidence="9 10">
    <name type="scientific">Raphidocelis subcapitata</name>
    <dbReference type="NCBI Taxonomy" id="307507"/>
    <lineage>
        <taxon>Eukaryota</taxon>
        <taxon>Viridiplantae</taxon>
        <taxon>Chlorophyta</taxon>
        <taxon>core chlorophytes</taxon>
        <taxon>Chlorophyceae</taxon>
        <taxon>CS clade</taxon>
        <taxon>Sphaeropleales</taxon>
        <taxon>Selenastraceae</taxon>
        <taxon>Raphidocelis</taxon>
    </lineage>
</organism>
<dbReference type="PANTHER" id="PTHR12428">
    <property type="entry name" value="OXA1"/>
    <property type="match status" value="1"/>
</dbReference>
<feature type="compositionally biased region" description="Low complexity" evidence="7">
    <location>
        <begin position="397"/>
        <end position="413"/>
    </location>
</feature>
<evidence type="ECO:0000256" key="6">
    <source>
        <dbReference type="RuleBase" id="RU003945"/>
    </source>
</evidence>
<dbReference type="OrthoDB" id="2148490at2759"/>
<feature type="compositionally biased region" description="Low complexity" evidence="7">
    <location>
        <begin position="427"/>
        <end position="455"/>
    </location>
</feature>
<dbReference type="GO" id="GO:0010027">
    <property type="term" value="P:thylakoid membrane organization"/>
    <property type="evidence" value="ECO:0007669"/>
    <property type="project" value="TreeGrafter"/>
</dbReference>
<protein>
    <recommendedName>
        <fullName evidence="8">Membrane insertase YidC/Oxa/ALB C-terminal domain-containing protein</fullName>
    </recommendedName>
</protein>
<evidence type="ECO:0000256" key="4">
    <source>
        <dbReference type="ARBA" id="ARBA00022989"/>
    </source>
</evidence>
<dbReference type="STRING" id="307507.A0A2V0P3U3"/>
<dbReference type="FunCoup" id="A0A2V0P3U3">
    <property type="interactions" value="625"/>
</dbReference>
<dbReference type="Pfam" id="PF02096">
    <property type="entry name" value="60KD_IMP"/>
    <property type="match status" value="1"/>
</dbReference>
<evidence type="ECO:0000256" key="1">
    <source>
        <dbReference type="ARBA" id="ARBA00004141"/>
    </source>
</evidence>
<keyword evidence="3 6" id="KW-0812">Transmembrane</keyword>
<feature type="domain" description="Membrane insertase YidC/Oxa/ALB C-terminal" evidence="8">
    <location>
        <begin position="134"/>
        <end position="347"/>
    </location>
</feature>
<comment type="similarity">
    <text evidence="6">Belongs to the OXA1/ALB3/YidC family.</text>
</comment>
<keyword evidence="4" id="KW-1133">Transmembrane helix</keyword>
<dbReference type="GO" id="GO:0051205">
    <property type="term" value="P:protein insertion into membrane"/>
    <property type="evidence" value="ECO:0007669"/>
    <property type="project" value="TreeGrafter"/>
</dbReference>
<accession>A0A2V0P3U3</accession>
<comment type="similarity">
    <text evidence="2">Belongs to the OXA1/ALB3/YidC (TC 2.A.9.2) family.</text>
</comment>
<comment type="subcellular location">
    <subcellularLocation>
        <location evidence="1 6">Membrane</location>
        <topology evidence="1 6">Multi-pass membrane protein</topology>
    </subcellularLocation>
</comment>
<evidence type="ECO:0000259" key="8">
    <source>
        <dbReference type="Pfam" id="PF02096"/>
    </source>
</evidence>
<keyword evidence="10" id="KW-1185">Reference proteome</keyword>
<feature type="region of interest" description="Disordered" evidence="7">
    <location>
        <begin position="380"/>
        <end position="463"/>
    </location>
</feature>
<reference evidence="9 10" key="1">
    <citation type="journal article" date="2018" name="Sci. Rep.">
        <title>Raphidocelis subcapitata (=Pseudokirchneriella subcapitata) provides an insight into genome evolution and environmental adaptations in the Sphaeropleales.</title>
        <authorList>
            <person name="Suzuki S."/>
            <person name="Yamaguchi H."/>
            <person name="Nakajima N."/>
            <person name="Kawachi M."/>
        </authorList>
    </citation>
    <scope>NUCLEOTIDE SEQUENCE [LARGE SCALE GENOMIC DNA]</scope>
    <source>
        <strain evidence="9 10">NIES-35</strain>
    </source>
</reference>
<evidence type="ECO:0000313" key="10">
    <source>
        <dbReference type="Proteomes" id="UP000247498"/>
    </source>
</evidence>
<dbReference type="NCBIfam" id="TIGR03592">
    <property type="entry name" value="yidC_oxa1_cterm"/>
    <property type="match status" value="1"/>
</dbReference>
<proteinExistence type="inferred from homology"/>
<comment type="caution">
    <text evidence="9">The sequence shown here is derived from an EMBL/GenBank/DDBJ whole genome shotgun (WGS) entry which is preliminary data.</text>
</comment>
<dbReference type="InParanoid" id="A0A2V0P3U3"/>
<keyword evidence="5" id="KW-0472">Membrane</keyword>
<dbReference type="Proteomes" id="UP000247498">
    <property type="component" value="Unassembled WGS sequence"/>
</dbReference>
<evidence type="ECO:0000256" key="3">
    <source>
        <dbReference type="ARBA" id="ARBA00022692"/>
    </source>
</evidence>
<evidence type="ECO:0000256" key="7">
    <source>
        <dbReference type="SAM" id="MobiDB-lite"/>
    </source>
</evidence>
<dbReference type="PANTHER" id="PTHR12428:SF14">
    <property type="entry name" value="ALBINO3-LIKE PROTEIN 1, CHLOROPLASTIC"/>
    <property type="match status" value="1"/>
</dbReference>